<name>B1TGS7_9BURK</name>
<proteinExistence type="predicted"/>
<reference evidence="1 2" key="1">
    <citation type="submission" date="2008-03" db="EMBL/GenBank/DDBJ databases">
        <title>Sequencing of the draft genome and assembly of Burkholderia ambifaria MEX-5.</title>
        <authorList>
            <consortium name="US DOE Joint Genome Institute (JGI-PGF)"/>
            <person name="Copeland A."/>
            <person name="Lucas S."/>
            <person name="Lapidus A."/>
            <person name="Glavina del Rio T."/>
            <person name="Dalin E."/>
            <person name="Tice H."/>
            <person name="Bruce D."/>
            <person name="Goodwin L."/>
            <person name="Pitluck S."/>
            <person name="Larimer F."/>
            <person name="Land M.L."/>
            <person name="Hauser L."/>
            <person name="Tiedje J."/>
            <person name="Richardson P."/>
        </authorList>
    </citation>
    <scope>NUCLEOTIDE SEQUENCE [LARGE SCALE GENOMIC DNA]</scope>
    <source>
        <strain evidence="1 2">MEX-5</strain>
    </source>
</reference>
<organism evidence="1 2">
    <name type="scientific">Burkholderia ambifaria MEX-5</name>
    <dbReference type="NCBI Taxonomy" id="396597"/>
    <lineage>
        <taxon>Bacteria</taxon>
        <taxon>Pseudomonadati</taxon>
        <taxon>Pseudomonadota</taxon>
        <taxon>Betaproteobacteria</taxon>
        <taxon>Burkholderiales</taxon>
        <taxon>Burkholderiaceae</taxon>
        <taxon>Burkholderia</taxon>
        <taxon>Burkholderia cepacia complex</taxon>
    </lineage>
</organism>
<gene>
    <name evidence="1" type="ORF">BamMEX5DRAFT_6993</name>
</gene>
<comment type="caution">
    <text evidence="1">The sequence shown here is derived from an EMBL/GenBank/DDBJ whole genome shotgun (WGS) entry which is preliminary data.</text>
</comment>
<dbReference type="EMBL" id="ABLK01000551">
    <property type="protein sequence ID" value="EDT37229.1"/>
    <property type="molecule type" value="Genomic_DNA"/>
</dbReference>
<dbReference type="Proteomes" id="UP000004814">
    <property type="component" value="Unassembled WGS sequence"/>
</dbReference>
<evidence type="ECO:0000313" key="1">
    <source>
        <dbReference type="EMBL" id="EDT37229.1"/>
    </source>
</evidence>
<protein>
    <submittedName>
        <fullName evidence="1">Uncharacterized protein</fullName>
    </submittedName>
</protein>
<evidence type="ECO:0000313" key="2">
    <source>
        <dbReference type="Proteomes" id="UP000004814"/>
    </source>
</evidence>
<accession>B1TGS7</accession>
<sequence>MHAEPARYFWMRVGELLHQLLEIEQFTVVGIKEMRVHDEREFRIPYKTSDRLAVGNALNASLKGRLKKYLTELIGWMRMPWAASFF</sequence>
<dbReference type="AlphaFoldDB" id="B1TGS7"/>